<dbReference type="EMBL" id="LGRX02002689">
    <property type="protein sequence ID" value="KAK3283659.1"/>
    <property type="molecule type" value="Genomic_DNA"/>
</dbReference>
<evidence type="ECO:0000313" key="2">
    <source>
        <dbReference type="Proteomes" id="UP001190700"/>
    </source>
</evidence>
<dbReference type="AlphaFoldDB" id="A0AAE0GSK1"/>
<reference evidence="1 2" key="1">
    <citation type="journal article" date="2015" name="Genome Biol. Evol.">
        <title>Comparative Genomics of a Bacterivorous Green Alga Reveals Evolutionary Causalities and Consequences of Phago-Mixotrophic Mode of Nutrition.</title>
        <authorList>
            <person name="Burns J.A."/>
            <person name="Paasch A."/>
            <person name="Narechania A."/>
            <person name="Kim E."/>
        </authorList>
    </citation>
    <scope>NUCLEOTIDE SEQUENCE [LARGE SCALE GENOMIC DNA]</scope>
    <source>
        <strain evidence="1 2">PLY_AMNH</strain>
    </source>
</reference>
<accession>A0AAE0GSK1</accession>
<evidence type="ECO:0000313" key="1">
    <source>
        <dbReference type="EMBL" id="KAK3283659.1"/>
    </source>
</evidence>
<name>A0AAE0GSK1_9CHLO</name>
<comment type="caution">
    <text evidence="1">The sequence shown here is derived from an EMBL/GenBank/DDBJ whole genome shotgun (WGS) entry which is preliminary data.</text>
</comment>
<organism evidence="1 2">
    <name type="scientific">Cymbomonas tetramitiformis</name>
    <dbReference type="NCBI Taxonomy" id="36881"/>
    <lineage>
        <taxon>Eukaryota</taxon>
        <taxon>Viridiplantae</taxon>
        <taxon>Chlorophyta</taxon>
        <taxon>Pyramimonadophyceae</taxon>
        <taxon>Pyramimonadales</taxon>
        <taxon>Pyramimonadaceae</taxon>
        <taxon>Cymbomonas</taxon>
    </lineage>
</organism>
<protein>
    <submittedName>
        <fullName evidence="1">Uncharacterized protein</fullName>
    </submittedName>
</protein>
<gene>
    <name evidence="1" type="ORF">CYMTET_8652</name>
</gene>
<proteinExistence type="predicted"/>
<keyword evidence="2" id="KW-1185">Reference proteome</keyword>
<dbReference type="Proteomes" id="UP001190700">
    <property type="component" value="Unassembled WGS sequence"/>
</dbReference>
<sequence>MLQQLYIPPTAKGDIENGLVRVLGGKDVYSFEADGSDTNKLATLVIALRQEILSAGLEIDVFNLDDPELVVHEDINKLVYDTLTCMVKPDSVADGFLATAQWY</sequence>